<keyword evidence="2" id="KW-1185">Reference proteome</keyword>
<reference evidence="1 2" key="1">
    <citation type="submission" date="2011-11" db="EMBL/GenBank/DDBJ databases">
        <title>The Genome Sequence of Dialister succinatiphilus YIT 11850.</title>
        <authorList>
            <consortium name="The Broad Institute Genome Sequencing Platform"/>
            <person name="Earl A."/>
            <person name="Ward D."/>
            <person name="Feldgarden M."/>
            <person name="Gevers D."/>
            <person name="Morotomi M."/>
            <person name="Young S.K."/>
            <person name="Zeng Q."/>
            <person name="Gargeya S."/>
            <person name="Fitzgerald M."/>
            <person name="Haas B."/>
            <person name="Abouelleil A."/>
            <person name="Alvarado L."/>
            <person name="Arachchi H.M."/>
            <person name="Berlin A."/>
            <person name="Brown A."/>
            <person name="Chapman S.B."/>
            <person name="Dunbar C."/>
            <person name="Gearin G."/>
            <person name="Goldberg J."/>
            <person name="Griggs A."/>
            <person name="Gujja S."/>
            <person name="Heiman D."/>
            <person name="Howarth C."/>
            <person name="Lui A."/>
            <person name="MacDonald P.J.P."/>
            <person name="Montmayeur A."/>
            <person name="Murphy C."/>
            <person name="Neiman D."/>
            <person name="Pearson M."/>
            <person name="Priest M."/>
            <person name="Roberts A."/>
            <person name="Saif S."/>
            <person name="Shea T."/>
            <person name="Sisk P."/>
            <person name="Stolte C."/>
            <person name="Sykes S."/>
            <person name="Wortman J."/>
            <person name="Nusbaum C."/>
            <person name="Birren B."/>
        </authorList>
    </citation>
    <scope>NUCLEOTIDE SEQUENCE [LARGE SCALE GENOMIC DNA]</scope>
    <source>
        <strain evidence="1 2">YIT 11850</strain>
    </source>
</reference>
<dbReference type="EMBL" id="ADLT01000021">
    <property type="protein sequence ID" value="EHO63127.1"/>
    <property type="molecule type" value="Genomic_DNA"/>
</dbReference>
<dbReference type="Proteomes" id="UP000003277">
    <property type="component" value="Unassembled WGS sequence"/>
</dbReference>
<dbReference type="AlphaFoldDB" id="H1D030"/>
<dbReference type="eggNOG" id="COG0286">
    <property type="taxonomic scope" value="Bacteria"/>
</dbReference>
<dbReference type="STRING" id="742743.HMPREF9453_00968"/>
<sequence length="313" mass="36014">MDEAYKIANKVELIHPARFLFKAGSTPKDWNKKMLEDPHFKILYYEGISNKIFPNKDIKGGIVVSYHDNKKDFGAIGIFTPYAELNSILKKVRSSADFKSMETIAISRTAYRLTEKMHEDHPEAISQLSKGHRYDMSTNILELLPQIFFDRAPDDGHEYLKILGRLNNARVNKYIRKDYVDDVSDMDKFKLFIPEASGTGKFGETITKPVLAEPYEVSTETFMDIGGFDTNEEAQNALNYIIGKFARALLGVMKATQHITPKSFRYIPLQDFTSHSDIDWSKSIPEIDQQLYRKYGLDEKEISFIESHVKEMK</sequence>
<dbReference type="HOGENOM" id="CLU_024181_0_0_9"/>
<name>H1D030_9FIRM</name>
<organism evidence="1 2">
    <name type="scientific">Dialister succinatiphilus YIT 11850</name>
    <dbReference type="NCBI Taxonomy" id="742743"/>
    <lineage>
        <taxon>Bacteria</taxon>
        <taxon>Bacillati</taxon>
        <taxon>Bacillota</taxon>
        <taxon>Negativicutes</taxon>
        <taxon>Veillonellales</taxon>
        <taxon>Veillonellaceae</taxon>
        <taxon>Dialister</taxon>
    </lineage>
</organism>
<comment type="caution">
    <text evidence="1">The sequence shown here is derived from an EMBL/GenBank/DDBJ whole genome shotgun (WGS) entry which is preliminary data.</text>
</comment>
<evidence type="ECO:0000313" key="1">
    <source>
        <dbReference type="EMBL" id="EHO63127.1"/>
    </source>
</evidence>
<gene>
    <name evidence="1" type="ORF">HMPREF9453_00968</name>
</gene>
<evidence type="ECO:0000313" key="2">
    <source>
        <dbReference type="Proteomes" id="UP000003277"/>
    </source>
</evidence>
<dbReference type="PATRIC" id="fig|742743.3.peg.993"/>
<protein>
    <submittedName>
        <fullName evidence="1">Uncharacterized protein</fullName>
    </submittedName>
</protein>
<proteinExistence type="predicted"/>
<accession>H1D030</accession>